<name>A0A8T0HEB7_CERPU</name>
<keyword evidence="4" id="KW-1185">Reference proteome</keyword>
<dbReference type="InterPro" id="IPR045036">
    <property type="entry name" value="Spartin-like"/>
</dbReference>
<dbReference type="AlphaFoldDB" id="A0A8T0HEB7"/>
<dbReference type="OrthoDB" id="20821at2759"/>
<proteinExistence type="predicted"/>
<dbReference type="GO" id="GO:0005886">
    <property type="term" value="C:plasma membrane"/>
    <property type="evidence" value="ECO:0007669"/>
    <property type="project" value="TreeGrafter"/>
</dbReference>
<evidence type="ECO:0000313" key="4">
    <source>
        <dbReference type="Proteomes" id="UP000822688"/>
    </source>
</evidence>
<accession>A0A8T0HEB7</accession>
<evidence type="ECO:0000313" key="3">
    <source>
        <dbReference type="EMBL" id="KAG0568997.1"/>
    </source>
</evidence>
<dbReference type="Proteomes" id="UP000822688">
    <property type="component" value="Chromosome 6"/>
</dbReference>
<dbReference type="Pfam" id="PF06911">
    <property type="entry name" value="Senescence"/>
    <property type="match status" value="1"/>
</dbReference>
<dbReference type="EMBL" id="CM026427">
    <property type="protein sequence ID" value="KAG0568997.1"/>
    <property type="molecule type" value="Genomic_DNA"/>
</dbReference>
<evidence type="ECO:0000259" key="2">
    <source>
        <dbReference type="Pfam" id="PF06911"/>
    </source>
</evidence>
<dbReference type="PANTHER" id="PTHR21068">
    <property type="entry name" value="SPARTIN"/>
    <property type="match status" value="1"/>
</dbReference>
<feature type="compositionally biased region" description="Basic and acidic residues" evidence="1">
    <location>
        <begin position="8"/>
        <end position="17"/>
    </location>
</feature>
<organism evidence="3 4">
    <name type="scientific">Ceratodon purpureus</name>
    <name type="common">Fire moss</name>
    <name type="synonym">Dicranum purpureum</name>
    <dbReference type="NCBI Taxonomy" id="3225"/>
    <lineage>
        <taxon>Eukaryota</taxon>
        <taxon>Viridiplantae</taxon>
        <taxon>Streptophyta</taxon>
        <taxon>Embryophyta</taxon>
        <taxon>Bryophyta</taxon>
        <taxon>Bryophytina</taxon>
        <taxon>Bryopsida</taxon>
        <taxon>Dicranidae</taxon>
        <taxon>Pseudoditrichales</taxon>
        <taxon>Ditrichaceae</taxon>
        <taxon>Ceratodon</taxon>
    </lineage>
</organism>
<comment type="caution">
    <text evidence="3">The sequence shown here is derived from an EMBL/GenBank/DDBJ whole genome shotgun (WGS) entry which is preliminary data.</text>
</comment>
<gene>
    <name evidence="3" type="ORF">KC19_6G057900</name>
</gene>
<feature type="region of interest" description="Disordered" evidence="1">
    <location>
        <begin position="1"/>
        <end position="42"/>
    </location>
</feature>
<evidence type="ECO:0000256" key="1">
    <source>
        <dbReference type="SAM" id="MobiDB-lite"/>
    </source>
</evidence>
<dbReference type="PANTHER" id="PTHR21068:SF43">
    <property type="entry name" value="SPARTIN"/>
    <property type="match status" value="1"/>
</dbReference>
<reference evidence="3 4" key="1">
    <citation type="submission" date="2020-06" db="EMBL/GenBank/DDBJ databases">
        <title>WGS assembly of Ceratodon purpureus strain R40.</title>
        <authorList>
            <person name="Carey S.B."/>
            <person name="Jenkins J."/>
            <person name="Shu S."/>
            <person name="Lovell J.T."/>
            <person name="Sreedasyam A."/>
            <person name="Maumus F."/>
            <person name="Tiley G.P."/>
            <person name="Fernandez-Pozo N."/>
            <person name="Barry K."/>
            <person name="Chen C."/>
            <person name="Wang M."/>
            <person name="Lipzen A."/>
            <person name="Daum C."/>
            <person name="Saski C.A."/>
            <person name="Payton A.C."/>
            <person name="Mcbreen J.C."/>
            <person name="Conrad R.E."/>
            <person name="Kollar L.M."/>
            <person name="Olsson S."/>
            <person name="Huttunen S."/>
            <person name="Landis J.B."/>
            <person name="Wickett N.J."/>
            <person name="Johnson M.G."/>
            <person name="Rensing S.A."/>
            <person name="Grimwood J."/>
            <person name="Schmutz J."/>
            <person name="Mcdaniel S.F."/>
        </authorList>
    </citation>
    <scope>NUCLEOTIDE SEQUENCE [LARGE SCALE GENOMIC DNA]</scope>
    <source>
        <strain evidence="3 4">R40</strain>
    </source>
</reference>
<sequence>MNWLRKNNPFEDDRERYGSSGYVAPGRSTSMAPQRSGGDGYEAPQIFRTYSASSRRMADPPAYEQEQRYNNYGHPYGSSDESLFRTASNTYDFNAVTTTPVTEPGLVANEVTETSEETLVKIRDAMVHLADDKESPLLAEGSFSVVRIEQEGNGIVAFVRVGDNLRWPLTKDESAVKLDSTHYAFTIRVPRPVDEMDKETAGGKGNEMLKYGVTFSVSGQESQLRELDSVLEQYSMFSIPQLVQGDRQQIVPEELVSSEGKQVTEGNQAEFWKTMAPNVDDYNSKLAKGMAKGTGSLIKGIFKVRDTTVARLENGSVYVKGKVKPNSKASNISPQTLRNLKRVQNMSIATEQVAKNVLEGVVKTVGFFSGAMMKSKAGKKFFKLLPGEVALVSMDAFAKVFDALEKAGTDVMQSTAMFTQDVVTHRYGDDAGQVTENTLSTAGHVFATAWTVSKVRRALNPSKFRPSKTGMLKAAAKAAVGGRSK</sequence>
<dbReference type="InterPro" id="IPR009686">
    <property type="entry name" value="Senescence/spartin_C"/>
</dbReference>
<feature type="domain" description="Senescence" evidence="2">
    <location>
        <begin position="288"/>
        <end position="458"/>
    </location>
</feature>
<protein>
    <recommendedName>
        <fullName evidence="2">Senescence domain-containing protein</fullName>
    </recommendedName>
</protein>